<organism evidence="1 2">
    <name type="scientific">Desulfovibrio porci</name>
    <dbReference type="NCBI Taxonomy" id="2605782"/>
    <lineage>
        <taxon>Bacteria</taxon>
        <taxon>Pseudomonadati</taxon>
        <taxon>Thermodesulfobacteriota</taxon>
        <taxon>Desulfovibrionia</taxon>
        <taxon>Desulfovibrionales</taxon>
        <taxon>Desulfovibrionaceae</taxon>
        <taxon>Desulfovibrio</taxon>
    </lineage>
</organism>
<dbReference type="RefSeq" id="WP_154508438.1">
    <property type="nucleotide sequence ID" value="NZ_DBFWWU010000025.1"/>
</dbReference>
<evidence type="ECO:0000313" key="2">
    <source>
        <dbReference type="Proteomes" id="UP000477488"/>
    </source>
</evidence>
<reference evidence="1 2" key="1">
    <citation type="submission" date="2019-09" db="EMBL/GenBank/DDBJ databases">
        <title>In-depth cultivation of the pig gut microbiome towards novel bacterial diversity and tailored functional studies.</title>
        <authorList>
            <person name="Wylensek D."/>
            <person name="Hitch T.C.A."/>
            <person name="Clavel T."/>
        </authorList>
    </citation>
    <scope>NUCLEOTIDE SEQUENCE [LARGE SCALE GENOMIC DNA]</scope>
    <source>
        <strain evidence="1 2">PG-178-WT-4</strain>
    </source>
</reference>
<evidence type="ECO:0000313" key="1">
    <source>
        <dbReference type="EMBL" id="MSS26713.1"/>
    </source>
</evidence>
<comment type="caution">
    <text evidence="1">The sequence shown here is derived from an EMBL/GenBank/DDBJ whole genome shotgun (WGS) entry which is preliminary data.</text>
</comment>
<protein>
    <submittedName>
        <fullName evidence="1">Uncharacterized protein</fullName>
    </submittedName>
</protein>
<proteinExistence type="predicted"/>
<dbReference type="Proteomes" id="UP000477488">
    <property type="component" value="Unassembled WGS sequence"/>
</dbReference>
<dbReference type="AlphaFoldDB" id="A0A6L5XHQ6"/>
<gene>
    <name evidence="1" type="ORF">FYJ44_01340</name>
</gene>
<dbReference type="EMBL" id="VUMH01000001">
    <property type="protein sequence ID" value="MSS26713.1"/>
    <property type="molecule type" value="Genomic_DNA"/>
</dbReference>
<keyword evidence="2" id="KW-1185">Reference proteome</keyword>
<sequence>MSAVLEREYLAEEICDLYTRLTGGTQDADLRLACKLAEEEGPQDHWLLTNHLDYESRLFLFAAVAYAMRCMKRDPYKCAVFVRSAAESLTAGRPAA</sequence>
<name>A0A6L5XHQ6_9BACT</name>
<accession>A0A6L5XHQ6</accession>